<protein>
    <submittedName>
        <fullName evidence="2">Uncharacterized protein</fullName>
    </submittedName>
</protein>
<name>A0A5N6TS53_ASPAV</name>
<evidence type="ECO:0000256" key="1">
    <source>
        <dbReference type="SAM" id="MobiDB-lite"/>
    </source>
</evidence>
<proteinExistence type="predicted"/>
<gene>
    <name evidence="2" type="ORF">BDV25DRAFT_6539</name>
</gene>
<keyword evidence="3" id="KW-1185">Reference proteome</keyword>
<feature type="region of interest" description="Disordered" evidence="1">
    <location>
        <begin position="1"/>
        <end position="71"/>
    </location>
</feature>
<organism evidence="2 3">
    <name type="scientific">Aspergillus avenaceus</name>
    <dbReference type="NCBI Taxonomy" id="36643"/>
    <lineage>
        <taxon>Eukaryota</taxon>
        <taxon>Fungi</taxon>
        <taxon>Dikarya</taxon>
        <taxon>Ascomycota</taxon>
        <taxon>Pezizomycotina</taxon>
        <taxon>Eurotiomycetes</taxon>
        <taxon>Eurotiomycetidae</taxon>
        <taxon>Eurotiales</taxon>
        <taxon>Aspergillaceae</taxon>
        <taxon>Aspergillus</taxon>
        <taxon>Aspergillus subgen. Circumdati</taxon>
    </lineage>
</organism>
<evidence type="ECO:0000313" key="3">
    <source>
        <dbReference type="Proteomes" id="UP000325780"/>
    </source>
</evidence>
<feature type="compositionally biased region" description="Basic and acidic residues" evidence="1">
    <location>
        <begin position="1"/>
        <end position="28"/>
    </location>
</feature>
<feature type="compositionally biased region" description="Polar residues" evidence="1">
    <location>
        <begin position="39"/>
        <end position="56"/>
    </location>
</feature>
<sequence length="108" mass="12193">MVDRRSDSEDGSRAKRQKMEKTGTDPKDNLYLAHMYADETSNGDSNSWSDGTSDKNSPFAKVKRHQSTAAQAKKIEDGDVNPFNNQPFSSKYFSILQGRRDLPVHAQR</sequence>
<accession>A0A5N6TS53</accession>
<dbReference type="AlphaFoldDB" id="A0A5N6TS53"/>
<dbReference type="OrthoDB" id="10253254at2759"/>
<evidence type="ECO:0000313" key="2">
    <source>
        <dbReference type="EMBL" id="KAE8149134.1"/>
    </source>
</evidence>
<dbReference type="Proteomes" id="UP000325780">
    <property type="component" value="Unassembled WGS sequence"/>
</dbReference>
<dbReference type="EMBL" id="ML742133">
    <property type="protein sequence ID" value="KAE8149134.1"/>
    <property type="molecule type" value="Genomic_DNA"/>
</dbReference>
<reference evidence="2 3" key="1">
    <citation type="submission" date="2019-04" db="EMBL/GenBank/DDBJ databases">
        <title>Friends and foes A comparative genomics study of 23 Aspergillus species from section Flavi.</title>
        <authorList>
            <consortium name="DOE Joint Genome Institute"/>
            <person name="Kjaerbolling I."/>
            <person name="Vesth T."/>
            <person name="Frisvad J.C."/>
            <person name="Nybo J.L."/>
            <person name="Theobald S."/>
            <person name="Kildgaard S."/>
            <person name="Isbrandt T."/>
            <person name="Kuo A."/>
            <person name="Sato A."/>
            <person name="Lyhne E.K."/>
            <person name="Kogle M.E."/>
            <person name="Wiebenga A."/>
            <person name="Kun R.S."/>
            <person name="Lubbers R.J."/>
            <person name="Makela M.R."/>
            <person name="Barry K."/>
            <person name="Chovatia M."/>
            <person name="Clum A."/>
            <person name="Daum C."/>
            <person name="Haridas S."/>
            <person name="He G."/>
            <person name="LaButti K."/>
            <person name="Lipzen A."/>
            <person name="Mondo S."/>
            <person name="Riley R."/>
            <person name="Salamov A."/>
            <person name="Simmons B.A."/>
            <person name="Magnuson J.K."/>
            <person name="Henrissat B."/>
            <person name="Mortensen U.H."/>
            <person name="Larsen T.O."/>
            <person name="Devries R.P."/>
            <person name="Grigoriev I.V."/>
            <person name="Machida M."/>
            <person name="Baker S.E."/>
            <person name="Andersen M.R."/>
        </authorList>
    </citation>
    <scope>NUCLEOTIDE SEQUENCE [LARGE SCALE GENOMIC DNA]</scope>
    <source>
        <strain evidence="2 3">IBT 18842</strain>
    </source>
</reference>